<dbReference type="GO" id="GO:0005886">
    <property type="term" value="C:plasma membrane"/>
    <property type="evidence" value="ECO:0007669"/>
    <property type="project" value="TreeGrafter"/>
</dbReference>
<feature type="domain" description="AsmA" evidence="3">
    <location>
        <begin position="24"/>
        <end position="283"/>
    </location>
</feature>
<keyword evidence="5" id="KW-1185">Reference proteome</keyword>
<dbReference type="AlphaFoldDB" id="A0A248JZH3"/>
<dbReference type="Pfam" id="PF05170">
    <property type="entry name" value="AsmA"/>
    <property type="match status" value="2"/>
</dbReference>
<protein>
    <recommendedName>
        <fullName evidence="3">AsmA domain-containing protein</fullName>
    </recommendedName>
</protein>
<dbReference type="KEGG" id="nao:Y958_24710"/>
<feature type="region of interest" description="Disordered" evidence="1">
    <location>
        <begin position="151"/>
        <end position="171"/>
    </location>
</feature>
<organism evidence="4 5">
    <name type="scientific">Nitrospirillum viridazoti CBAmc</name>
    <dbReference type="NCBI Taxonomy" id="1441467"/>
    <lineage>
        <taxon>Bacteria</taxon>
        <taxon>Pseudomonadati</taxon>
        <taxon>Pseudomonadota</taxon>
        <taxon>Alphaproteobacteria</taxon>
        <taxon>Rhodospirillales</taxon>
        <taxon>Azospirillaceae</taxon>
        <taxon>Nitrospirillum</taxon>
        <taxon>Nitrospirillum viridazoti</taxon>
    </lineage>
</organism>
<dbReference type="InterPro" id="IPR007844">
    <property type="entry name" value="AsmA"/>
</dbReference>
<reference evidence="4 5" key="1">
    <citation type="submission" date="2017-06" db="EMBL/GenBank/DDBJ databases">
        <title>Complete genome sequence of Nitrospirillum amazonense strain CBAmC, an endophytic nitrogen-fixing and plant growth-promoting bacterium, isolated from sugarcane.</title>
        <authorList>
            <person name="Schwab S."/>
            <person name="dos Santos Teixeira K.R."/>
            <person name="Simoes Araujo J.L."/>
            <person name="Soares Vidal M."/>
            <person name="Borges de Freitas H.R."/>
            <person name="Rivello Crivelaro A.L."/>
            <person name="Bueno de Camargo Nunes A."/>
            <person name="dos Santos C.M."/>
            <person name="Palmeira da Silva Rosa D."/>
            <person name="da Silva Padilha D."/>
            <person name="da Silva E."/>
            <person name="Araujo Terra L."/>
            <person name="Soares Mendes V."/>
            <person name="Farinelli L."/>
            <person name="Magalhaes Cruz L."/>
            <person name="Baldani J.I."/>
        </authorList>
    </citation>
    <scope>NUCLEOTIDE SEQUENCE [LARGE SCALE GENOMIC DNA]</scope>
    <source>
        <strain evidence="4 5">CBAmC</strain>
    </source>
</reference>
<gene>
    <name evidence="4" type="ORF">Y958_24710</name>
</gene>
<dbReference type="PANTHER" id="PTHR30441:SF9">
    <property type="entry name" value="ASMA FAMILY PROTEIN YHJG"/>
    <property type="match status" value="1"/>
</dbReference>
<feature type="domain" description="AsmA" evidence="3">
    <location>
        <begin position="341"/>
        <end position="570"/>
    </location>
</feature>
<evidence type="ECO:0000259" key="3">
    <source>
        <dbReference type="Pfam" id="PF05170"/>
    </source>
</evidence>
<dbReference type="EMBL" id="CP022112">
    <property type="protein sequence ID" value="ASG24127.1"/>
    <property type="molecule type" value="Genomic_DNA"/>
</dbReference>
<dbReference type="PANTHER" id="PTHR30441">
    <property type="entry name" value="DUF748 DOMAIN-CONTAINING PROTEIN"/>
    <property type="match status" value="1"/>
</dbReference>
<evidence type="ECO:0000313" key="5">
    <source>
        <dbReference type="Proteomes" id="UP000197153"/>
    </source>
</evidence>
<name>A0A248JZH3_9PROT</name>
<accession>A0A248JZH3</accession>
<keyword evidence="2" id="KW-1133">Transmembrane helix</keyword>
<evidence type="ECO:0000313" key="4">
    <source>
        <dbReference type="EMBL" id="ASG24127.1"/>
    </source>
</evidence>
<keyword evidence="2" id="KW-0472">Membrane</keyword>
<feature type="transmembrane region" description="Helical" evidence="2">
    <location>
        <begin position="30"/>
        <end position="53"/>
    </location>
</feature>
<proteinExistence type="predicted"/>
<dbReference type="GO" id="GO:0090313">
    <property type="term" value="P:regulation of protein targeting to membrane"/>
    <property type="evidence" value="ECO:0007669"/>
    <property type="project" value="TreeGrafter"/>
</dbReference>
<evidence type="ECO:0000256" key="1">
    <source>
        <dbReference type="SAM" id="MobiDB-lite"/>
    </source>
</evidence>
<dbReference type="InterPro" id="IPR052894">
    <property type="entry name" value="AsmA-related"/>
</dbReference>
<sequence>MGDERWACRMRPCRTEPALRIWAMRRAFKIIGWSLGVLVVLVLLAGTGVYFFVTSDYVRAQLENRADAFSGRKTKIGKISVHWGWVTHILLDDVQVSNTGWGQAPHLFTAKQIELDIELKPLLLHRDLVFPQLVLRQPVVALEKNEQEQWNWSPGESPVASGTVNQLKPESRDEVPLIGRLEIDDGRVSYRDAKRKLNLDGTVQTATGQAPAEPKAELDLKGSIENQPLTVHFIGGSVLMLRDTDQPYPVDLKVDYGATKLTVNGTLEDPFQFTGSNVQVALSGPNLSDIFPLLGIPGPPTPPYRITGKLTHEPGVWRVVDMAWHAGDSDLAGDIAIDHHAKPSFLTAHLTSDHLAFADLAPLVGATPGAKGNVSAEQKKTQAQLEATGDLFPNVPLKMERLRAMNMDVSLDARRVVAPDYLPVTALNFRVRVRDGQAMVDPLRMSVGGGTLAGTLALDARSDNPQTRANLSYQDVDLKTFFRGSDYFDTTTGKLRGRVQLVGNGHSLAEVMGSATGNVVVTMSGGTISSLMVSLAGLQIADALVLYITGDDQIPIRCALGRLNFNHGQVAFDRTMMDTRKSVVHVNGEVRLKTQEVDTEVTADTKKFDLLDLHAPVVVRGKIRSPRITIGRLIPIPLPDFGGADDVDCDGLTRQLLAAD</sequence>
<keyword evidence="2" id="KW-0812">Transmembrane</keyword>
<dbReference type="Proteomes" id="UP000197153">
    <property type="component" value="Chromosome 3"/>
</dbReference>
<evidence type="ECO:0000256" key="2">
    <source>
        <dbReference type="SAM" id="Phobius"/>
    </source>
</evidence>
<feature type="compositionally biased region" description="Polar residues" evidence="1">
    <location>
        <begin position="151"/>
        <end position="168"/>
    </location>
</feature>